<dbReference type="EMBL" id="LAZR01012835">
    <property type="protein sequence ID" value="KKM24864.1"/>
    <property type="molecule type" value="Genomic_DNA"/>
</dbReference>
<accession>A0A0F9IXQ1</accession>
<organism evidence="1">
    <name type="scientific">marine sediment metagenome</name>
    <dbReference type="NCBI Taxonomy" id="412755"/>
    <lineage>
        <taxon>unclassified sequences</taxon>
        <taxon>metagenomes</taxon>
        <taxon>ecological metagenomes</taxon>
    </lineage>
</organism>
<name>A0A0F9IXQ1_9ZZZZ</name>
<sequence length="71" mass="8182">MSSIRAIGIYEYSVVEDQWPRLVVRVDEDLAAFYRMLIPPSVPVNKPRWPAHITVVRAVKEMPTMGQRDKA</sequence>
<gene>
    <name evidence="1" type="ORF">LCGC14_1600840</name>
</gene>
<reference evidence="1" key="1">
    <citation type="journal article" date="2015" name="Nature">
        <title>Complex archaea that bridge the gap between prokaryotes and eukaryotes.</title>
        <authorList>
            <person name="Spang A."/>
            <person name="Saw J.H."/>
            <person name="Jorgensen S.L."/>
            <person name="Zaremba-Niedzwiedzka K."/>
            <person name="Martijn J."/>
            <person name="Lind A.E."/>
            <person name="van Eijk R."/>
            <person name="Schleper C."/>
            <person name="Guy L."/>
            <person name="Ettema T.J."/>
        </authorList>
    </citation>
    <scope>NUCLEOTIDE SEQUENCE</scope>
</reference>
<comment type="caution">
    <text evidence="1">The sequence shown here is derived from an EMBL/GenBank/DDBJ whole genome shotgun (WGS) entry which is preliminary data.</text>
</comment>
<proteinExistence type="predicted"/>
<protein>
    <submittedName>
        <fullName evidence="1">Uncharacterized protein</fullName>
    </submittedName>
</protein>
<dbReference type="AlphaFoldDB" id="A0A0F9IXQ1"/>
<evidence type="ECO:0000313" key="1">
    <source>
        <dbReference type="EMBL" id="KKM24864.1"/>
    </source>
</evidence>